<dbReference type="AlphaFoldDB" id="A0A2G6JNA4"/>
<name>A0A2G6JNA4_NEPCE</name>
<evidence type="ECO:0000256" key="5">
    <source>
        <dbReference type="ARBA" id="ARBA00022989"/>
    </source>
</evidence>
<dbReference type="InterPro" id="IPR051800">
    <property type="entry name" value="PqiA-PqiB_transport"/>
</dbReference>
<keyword evidence="6 8" id="KW-0472">Membrane</keyword>
<proteinExistence type="predicted"/>
<keyword evidence="5 8" id="KW-1133">Transmembrane helix</keyword>
<evidence type="ECO:0000313" key="11">
    <source>
        <dbReference type="Proteomes" id="UP000243469"/>
    </source>
</evidence>
<dbReference type="NCBIfam" id="NF008070">
    <property type="entry name" value="PRK10807.1"/>
    <property type="match status" value="1"/>
</dbReference>
<dbReference type="GO" id="GO:0005886">
    <property type="term" value="C:plasma membrane"/>
    <property type="evidence" value="ECO:0007669"/>
    <property type="project" value="UniProtKB-SubCell"/>
</dbReference>
<gene>
    <name evidence="10" type="ORF">CSA60_02785</name>
</gene>
<reference evidence="10 11" key="1">
    <citation type="submission" date="2017-10" db="EMBL/GenBank/DDBJ databases">
        <title>Novel microbial diversity and functional potential in the marine mammal oral microbiome.</title>
        <authorList>
            <person name="Dudek N.K."/>
            <person name="Sun C.L."/>
            <person name="Burstein D."/>
            <person name="Kantor R.S."/>
            <person name="Aliaga Goltsman D.S."/>
            <person name="Bik E.M."/>
            <person name="Thomas B.C."/>
            <person name="Banfield J.F."/>
            <person name="Relman D.A."/>
        </authorList>
    </citation>
    <scope>NUCLEOTIDE SEQUENCE [LARGE SCALE GENOMIC DNA]</scope>
    <source>
        <strain evidence="10">DOLJORAL78_47_21</strain>
    </source>
</reference>
<evidence type="ECO:0000256" key="8">
    <source>
        <dbReference type="SAM" id="Phobius"/>
    </source>
</evidence>
<comment type="caution">
    <text evidence="10">The sequence shown here is derived from an EMBL/GenBank/DDBJ whole genome shotgun (WGS) entry which is preliminary data.</text>
</comment>
<dbReference type="Pfam" id="PF02470">
    <property type="entry name" value="MlaD"/>
    <property type="match status" value="2"/>
</dbReference>
<dbReference type="EMBL" id="PDSH01000015">
    <property type="protein sequence ID" value="PIE24895.1"/>
    <property type="molecule type" value="Genomic_DNA"/>
</dbReference>
<evidence type="ECO:0000256" key="1">
    <source>
        <dbReference type="ARBA" id="ARBA00004533"/>
    </source>
</evidence>
<feature type="transmembrane region" description="Helical" evidence="8">
    <location>
        <begin position="12"/>
        <end position="32"/>
    </location>
</feature>
<sequence>MTQTAQVKSASRISFIWLIPLLALFIGSWMAVQYQLDKGKTIYITMAQADTITAGKTQIKVRSVQVGLVDEIRLADDRKQVVVKATIEKDYADLLTEDAAVWLVKPRIGESEISGLGTLLSGVYLELDPGSSSTLSDQFVLQAEPSLISSDIKGQRFKLNSKSSEVLSVGTGVFYEGYKIGEVETSEFDWQRQSMRYGIFIYEPYSNLMTSNVVFWINSGVELDLSADGISINTGPLSKMLSGGISVGLPEHAQAGTVVQAGHEFTLSSSYKTALAQRFNDFEYYIVLFNQSLRGLKAGAPVEYRGMRIGTVVEVPAMVLIDGKPSYLKVDMGELPTLIKIEYGRIYHDIEMARNYWESNLKKLLEHGLRASLKPGNLLTGAMYVDLDMYPDAPPEQPTKLGEYNVFPSVASGISLLTNQVSSVLNKIKRLEVEKSLATLDQTLVEYRQLANDLRQFINQPATAALPENLTQDLAEITQSMQQFKHTMAGFQQGSALQQQITQTLQQMQTMLVELQTLSKGLNDQPNMLIFDKNLPKDPIPRSSK</sequence>
<organism evidence="10 11">
    <name type="scientific">Neptuniibacter caesariensis</name>
    <dbReference type="NCBI Taxonomy" id="207954"/>
    <lineage>
        <taxon>Bacteria</taxon>
        <taxon>Pseudomonadati</taxon>
        <taxon>Pseudomonadota</taxon>
        <taxon>Gammaproteobacteria</taxon>
        <taxon>Oceanospirillales</taxon>
        <taxon>Oceanospirillaceae</taxon>
        <taxon>Neptuniibacter</taxon>
    </lineage>
</organism>
<keyword evidence="3" id="KW-0997">Cell inner membrane</keyword>
<accession>A0A2G6JNA4</accession>
<evidence type="ECO:0000256" key="6">
    <source>
        <dbReference type="ARBA" id="ARBA00023136"/>
    </source>
</evidence>
<evidence type="ECO:0000256" key="4">
    <source>
        <dbReference type="ARBA" id="ARBA00022692"/>
    </source>
</evidence>
<dbReference type="PANTHER" id="PTHR30462">
    <property type="entry name" value="INTERMEMBRANE TRANSPORT PROTEIN PQIB-RELATED"/>
    <property type="match status" value="1"/>
</dbReference>
<evidence type="ECO:0000259" key="9">
    <source>
        <dbReference type="Pfam" id="PF02470"/>
    </source>
</evidence>
<keyword evidence="4 8" id="KW-0812">Transmembrane</keyword>
<evidence type="ECO:0000256" key="2">
    <source>
        <dbReference type="ARBA" id="ARBA00022475"/>
    </source>
</evidence>
<dbReference type="Proteomes" id="UP000243469">
    <property type="component" value="Unassembled WGS sequence"/>
</dbReference>
<evidence type="ECO:0000256" key="3">
    <source>
        <dbReference type="ARBA" id="ARBA00022519"/>
    </source>
</evidence>
<feature type="coiled-coil region" evidence="7">
    <location>
        <begin position="414"/>
        <end position="460"/>
    </location>
</feature>
<evidence type="ECO:0000256" key="7">
    <source>
        <dbReference type="SAM" id="Coils"/>
    </source>
</evidence>
<protein>
    <submittedName>
        <fullName evidence="10">Mammalian cell entry protein</fullName>
    </submittedName>
</protein>
<keyword evidence="7" id="KW-0175">Coiled coil</keyword>
<dbReference type="PANTHER" id="PTHR30462:SF2">
    <property type="entry name" value="INTERMEMBRANE TRANSPORT PROTEIN PQIB"/>
    <property type="match status" value="1"/>
</dbReference>
<dbReference type="InterPro" id="IPR003399">
    <property type="entry name" value="Mce/MlaD"/>
</dbReference>
<evidence type="ECO:0000313" key="10">
    <source>
        <dbReference type="EMBL" id="PIE24895.1"/>
    </source>
</evidence>
<feature type="domain" description="Mce/MlaD" evidence="9">
    <location>
        <begin position="285"/>
        <end position="389"/>
    </location>
</feature>
<keyword evidence="2" id="KW-1003">Cell membrane</keyword>
<feature type="domain" description="Mce/MlaD" evidence="9">
    <location>
        <begin position="39"/>
        <end position="130"/>
    </location>
</feature>
<comment type="subcellular location">
    <subcellularLocation>
        <location evidence="1">Cell inner membrane</location>
    </subcellularLocation>
</comment>